<proteinExistence type="predicted"/>
<dbReference type="KEGG" id="caby:Cabys_2825"/>
<protein>
    <submittedName>
        <fullName evidence="1">Uncharacterized protein</fullName>
    </submittedName>
</protein>
<accession>A0A1J1CA55</accession>
<organism evidence="1 2">
    <name type="scientific">Caldithrix abyssi DSM 13497</name>
    <dbReference type="NCBI Taxonomy" id="880073"/>
    <lineage>
        <taxon>Bacteria</taxon>
        <taxon>Pseudomonadati</taxon>
        <taxon>Calditrichota</taxon>
        <taxon>Calditrichia</taxon>
        <taxon>Calditrichales</taxon>
        <taxon>Calditrichaceae</taxon>
        <taxon>Caldithrix</taxon>
    </lineage>
</organism>
<dbReference type="EMBL" id="CP018099">
    <property type="protein sequence ID" value="APF19573.1"/>
    <property type="molecule type" value="Genomic_DNA"/>
</dbReference>
<evidence type="ECO:0000313" key="2">
    <source>
        <dbReference type="Proteomes" id="UP000183868"/>
    </source>
</evidence>
<dbReference type="AlphaFoldDB" id="A0A1J1CA55"/>
<name>A0A1J1CA55_CALAY</name>
<reference evidence="1 2" key="1">
    <citation type="submission" date="2016-11" db="EMBL/GenBank/DDBJ databases">
        <title>Genomic analysis of Caldithrix abyssi and proposal of a novel bacterial phylum Caldithrichaeota.</title>
        <authorList>
            <person name="Kublanov I."/>
            <person name="Sigalova O."/>
            <person name="Gavrilov S."/>
            <person name="Lebedinsky A."/>
            <person name="Ivanova N."/>
            <person name="Daum C."/>
            <person name="Reddy T."/>
            <person name="Klenk H.P."/>
            <person name="Goker M."/>
            <person name="Reva O."/>
            <person name="Miroshnichenko M."/>
            <person name="Kyprides N."/>
            <person name="Woyke T."/>
            <person name="Gelfand M."/>
        </authorList>
    </citation>
    <scope>NUCLEOTIDE SEQUENCE [LARGE SCALE GENOMIC DNA]</scope>
    <source>
        <strain evidence="1 2">LF13</strain>
    </source>
</reference>
<gene>
    <name evidence="1" type="ORF">Cabys_2825</name>
</gene>
<dbReference type="Proteomes" id="UP000183868">
    <property type="component" value="Chromosome"/>
</dbReference>
<evidence type="ECO:0000313" key="1">
    <source>
        <dbReference type="EMBL" id="APF19573.1"/>
    </source>
</evidence>
<sequence>MKGLRRGRSEILFRACERFLPNPRIKIWEMGTADRNYN</sequence>